<dbReference type="CDD" id="cd00291">
    <property type="entry name" value="SirA_YedF_YeeD"/>
    <property type="match status" value="1"/>
</dbReference>
<dbReference type="SMART" id="SM00450">
    <property type="entry name" value="RHOD"/>
    <property type="match status" value="1"/>
</dbReference>
<dbReference type="PROSITE" id="PS50206">
    <property type="entry name" value="RHODANESE_3"/>
    <property type="match status" value="1"/>
</dbReference>
<accession>A0ABT5VDL7</accession>
<dbReference type="Proteomes" id="UP001148125">
    <property type="component" value="Unassembled WGS sequence"/>
</dbReference>
<keyword evidence="3" id="KW-1185">Reference proteome</keyword>
<dbReference type="Gene3D" id="3.40.250.10">
    <property type="entry name" value="Rhodanese-like domain"/>
    <property type="match status" value="1"/>
</dbReference>
<dbReference type="RefSeq" id="WP_275118034.1">
    <property type="nucleotide sequence ID" value="NZ_JAOTPO010000004.1"/>
</dbReference>
<dbReference type="Pfam" id="PF01206">
    <property type="entry name" value="TusA"/>
    <property type="match status" value="1"/>
</dbReference>
<dbReference type="InterPro" id="IPR001763">
    <property type="entry name" value="Rhodanese-like_dom"/>
</dbReference>
<dbReference type="SUPFAM" id="SSF52821">
    <property type="entry name" value="Rhodanese/Cell cycle control phosphatase"/>
    <property type="match status" value="1"/>
</dbReference>
<organism evidence="2 3">
    <name type="scientific">Alkalihalobacterium chitinilyticum</name>
    <dbReference type="NCBI Taxonomy" id="2980103"/>
    <lineage>
        <taxon>Bacteria</taxon>
        <taxon>Bacillati</taxon>
        <taxon>Bacillota</taxon>
        <taxon>Bacilli</taxon>
        <taxon>Bacillales</taxon>
        <taxon>Bacillaceae</taxon>
        <taxon>Alkalihalobacterium</taxon>
    </lineage>
</organism>
<evidence type="ECO:0000313" key="3">
    <source>
        <dbReference type="Proteomes" id="UP001148125"/>
    </source>
</evidence>
<evidence type="ECO:0000313" key="2">
    <source>
        <dbReference type="EMBL" id="MDE5413417.1"/>
    </source>
</evidence>
<sequence>MDVKVTKTIDIQGEQSPVPVVHVKKALSEMDEGEILEVVSTEVDCFIELKEWASYTGHEYMDGLANDNVFVHYIRKGKDAQNDKYLHPRIISNDELISKIQDHLITVLDVREELEFEFKHIPGSVSIPLGELKLRLDELAREEDIYVICRTGNRSDFACHLLEKNGFKKVWNVIPGISHWNGPME</sequence>
<dbReference type="EMBL" id="JAOTPO010000004">
    <property type="protein sequence ID" value="MDE5413417.1"/>
    <property type="molecule type" value="Genomic_DNA"/>
</dbReference>
<reference evidence="2" key="1">
    <citation type="submission" date="2024-05" db="EMBL/GenBank/DDBJ databases">
        <title>Alkalihalobacillus sp. strain MEB203 novel alkaliphilic bacterium from Lonar Lake, India.</title>
        <authorList>
            <person name="Joshi A."/>
            <person name="Thite S."/>
            <person name="Mengade P."/>
        </authorList>
    </citation>
    <scope>NUCLEOTIDE SEQUENCE</scope>
    <source>
        <strain evidence="2">MEB 203</strain>
    </source>
</reference>
<dbReference type="Gene3D" id="3.30.110.40">
    <property type="entry name" value="TusA-like domain"/>
    <property type="match status" value="1"/>
</dbReference>
<gene>
    <name evidence="2" type="ORF">N7Z68_08460</name>
</gene>
<protein>
    <submittedName>
        <fullName evidence="2">Sulfurtransferase TusA family protein</fullName>
    </submittedName>
</protein>
<dbReference type="InterPro" id="IPR001455">
    <property type="entry name" value="TusA-like"/>
</dbReference>
<feature type="domain" description="Rhodanese" evidence="1">
    <location>
        <begin position="105"/>
        <end position="182"/>
    </location>
</feature>
<dbReference type="InterPro" id="IPR036868">
    <property type="entry name" value="TusA-like_sf"/>
</dbReference>
<comment type="caution">
    <text evidence="2">The sequence shown here is derived from an EMBL/GenBank/DDBJ whole genome shotgun (WGS) entry which is preliminary data.</text>
</comment>
<name>A0ABT5VDL7_9BACI</name>
<proteinExistence type="predicted"/>
<dbReference type="InterPro" id="IPR050229">
    <property type="entry name" value="GlpE_sulfurtransferase"/>
</dbReference>
<dbReference type="PANTHER" id="PTHR43031">
    <property type="entry name" value="FAD-DEPENDENT OXIDOREDUCTASE"/>
    <property type="match status" value="1"/>
</dbReference>
<dbReference type="SUPFAM" id="SSF64307">
    <property type="entry name" value="SirA-like"/>
    <property type="match status" value="1"/>
</dbReference>
<dbReference type="PANTHER" id="PTHR43031:SF1">
    <property type="entry name" value="PYRIDINE NUCLEOTIDE-DISULPHIDE OXIDOREDUCTASE"/>
    <property type="match status" value="1"/>
</dbReference>
<evidence type="ECO:0000259" key="1">
    <source>
        <dbReference type="PROSITE" id="PS50206"/>
    </source>
</evidence>
<dbReference type="Pfam" id="PF00581">
    <property type="entry name" value="Rhodanese"/>
    <property type="match status" value="1"/>
</dbReference>
<dbReference type="CDD" id="cd00158">
    <property type="entry name" value="RHOD"/>
    <property type="match status" value="1"/>
</dbReference>
<dbReference type="InterPro" id="IPR036873">
    <property type="entry name" value="Rhodanese-like_dom_sf"/>
</dbReference>